<dbReference type="InterPro" id="IPR000084">
    <property type="entry name" value="PE-PGRS_N"/>
</dbReference>
<evidence type="ECO:0000313" key="3">
    <source>
        <dbReference type="Proteomes" id="UP000193487"/>
    </source>
</evidence>
<dbReference type="AlphaFoldDB" id="A0A1X1Y7W4"/>
<dbReference type="Gene3D" id="1.10.287.850">
    <property type="entry name" value="HP0062-like domain"/>
    <property type="match status" value="1"/>
</dbReference>
<dbReference type="SUPFAM" id="SSF140459">
    <property type="entry name" value="PE/PPE dimer-like"/>
    <property type="match status" value="1"/>
</dbReference>
<gene>
    <name evidence="2" type="ORF">AWC14_25090</name>
</gene>
<evidence type="ECO:0000313" key="2">
    <source>
        <dbReference type="EMBL" id="ORW07213.1"/>
    </source>
</evidence>
<accession>A0A1X1Y7W4</accession>
<dbReference type="EMBL" id="LQPE01000050">
    <property type="protein sequence ID" value="ORW07213.1"/>
    <property type="molecule type" value="Genomic_DNA"/>
</dbReference>
<proteinExistence type="predicted"/>
<evidence type="ECO:0000259" key="1">
    <source>
        <dbReference type="Pfam" id="PF00934"/>
    </source>
</evidence>
<dbReference type="RefSeq" id="WP_085241117.1">
    <property type="nucleotide sequence ID" value="NZ_LQPE01000050.1"/>
</dbReference>
<dbReference type="InterPro" id="IPR038332">
    <property type="entry name" value="PPE_sf"/>
</dbReference>
<organism evidence="2 3">
    <name type="scientific">Mycobacterium kyorinense</name>
    <dbReference type="NCBI Taxonomy" id="487514"/>
    <lineage>
        <taxon>Bacteria</taxon>
        <taxon>Bacillati</taxon>
        <taxon>Actinomycetota</taxon>
        <taxon>Actinomycetes</taxon>
        <taxon>Mycobacteriales</taxon>
        <taxon>Mycobacteriaceae</taxon>
        <taxon>Mycobacterium</taxon>
    </lineage>
</organism>
<keyword evidence="3" id="KW-1185">Reference proteome</keyword>
<dbReference type="Pfam" id="PF00934">
    <property type="entry name" value="PE"/>
    <property type="match status" value="1"/>
</dbReference>
<reference evidence="2 3" key="1">
    <citation type="submission" date="2016-01" db="EMBL/GenBank/DDBJ databases">
        <title>The new phylogeny of the genus Mycobacterium.</title>
        <authorList>
            <person name="Tarcisio F."/>
            <person name="Conor M."/>
            <person name="Antonella G."/>
            <person name="Elisabetta G."/>
            <person name="Giulia F.S."/>
            <person name="Sara T."/>
            <person name="Anna F."/>
            <person name="Clotilde B."/>
            <person name="Roberto B."/>
            <person name="Veronica D.S."/>
            <person name="Fabio R."/>
            <person name="Monica P."/>
            <person name="Olivier J."/>
            <person name="Enrico T."/>
            <person name="Nicola S."/>
        </authorList>
    </citation>
    <scope>NUCLEOTIDE SEQUENCE [LARGE SCALE GENOMIC DNA]</scope>
    <source>
        <strain evidence="2 3">DSM 45166</strain>
    </source>
</reference>
<sequence>MFVTTTPESLAAAAGSLAGIGSTVAAGNAAGAPATVGVVPPAPEPASILMAAAFGTHGGLFQTTQAIGSVIHAMFVANMGLSGATYGATEALSTLAL</sequence>
<dbReference type="Proteomes" id="UP000193487">
    <property type="component" value="Unassembled WGS sequence"/>
</dbReference>
<dbReference type="OrthoDB" id="4743263at2"/>
<protein>
    <submittedName>
        <fullName evidence="2">PE family protein</fullName>
    </submittedName>
</protein>
<name>A0A1X1Y7W4_9MYCO</name>
<comment type="caution">
    <text evidence="2">The sequence shown here is derived from an EMBL/GenBank/DDBJ whole genome shotgun (WGS) entry which is preliminary data.</text>
</comment>
<feature type="domain" description="PE" evidence="1">
    <location>
        <begin position="3"/>
        <end position="91"/>
    </location>
</feature>